<evidence type="ECO:0000259" key="1">
    <source>
        <dbReference type="PROSITE" id="PS50097"/>
    </source>
</evidence>
<evidence type="ECO:0000313" key="2">
    <source>
        <dbReference type="EMBL" id="WAQ94470.1"/>
    </source>
</evidence>
<gene>
    <name evidence="2" type="ORF">MAR_006941</name>
</gene>
<proteinExistence type="predicted"/>
<keyword evidence="3" id="KW-1185">Reference proteome</keyword>
<dbReference type="SUPFAM" id="SSF54695">
    <property type="entry name" value="POZ domain"/>
    <property type="match status" value="1"/>
</dbReference>
<dbReference type="PANTHER" id="PTHR24410">
    <property type="entry name" value="HL07962P-RELATED"/>
    <property type="match status" value="1"/>
</dbReference>
<dbReference type="InterPro" id="IPR051481">
    <property type="entry name" value="BTB-POZ/Galectin-3-binding"/>
</dbReference>
<accession>A0ABY7DCN4</accession>
<name>A0ABY7DCN4_MYAAR</name>
<feature type="domain" description="BTB" evidence="1">
    <location>
        <begin position="178"/>
        <end position="239"/>
    </location>
</feature>
<reference evidence="2" key="1">
    <citation type="submission" date="2022-11" db="EMBL/GenBank/DDBJ databases">
        <title>Centuries of genome instability and evolution in soft-shell clam transmissible cancer (bioRxiv).</title>
        <authorList>
            <person name="Hart S.F.M."/>
            <person name="Yonemitsu M.A."/>
            <person name="Giersch R.M."/>
            <person name="Beal B.F."/>
            <person name="Arriagada G."/>
            <person name="Davis B.W."/>
            <person name="Ostrander E.A."/>
            <person name="Goff S.P."/>
            <person name="Metzger M.J."/>
        </authorList>
    </citation>
    <scope>NUCLEOTIDE SEQUENCE</scope>
    <source>
        <strain evidence="2">MELC-2E11</strain>
        <tissue evidence="2">Siphon/mantle</tissue>
    </source>
</reference>
<dbReference type="EMBL" id="CP111012">
    <property type="protein sequence ID" value="WAQ94470.1"/>
    <property type="molecule type" value="Genomic_DNA"/>
</dbReference>
<dbReference type="SMART" id="SM00225">
    <property type="entry name" value="BTB"/>
    <property type="match status" value="1"/>
</dbReference>
<protein>
    <recommendedName>
        <fullName evidence="1">BTB domain-containing protein</fullName>
    </recommendedName>
</protein>
<dbReference type="Gene3D" id="3.30.710.10">
    <property type="entry name" value="Potassium Channel Kv1.1, Chain A"/>
    <property type="match status" value="1"/>
</dbReference>
<dbReference type="PANTHER" id="PTHR24410:SF46">
    <property type="entry name" value="SERINE-ENRICHED PROTEIN"/>
    <property type="match status" value="1"/>
</dbReference>
<organism evidence="2 3">
    <name type="scientific">Mya arenaria</name>
    <name type="common">Soft-shell clam</name>
    <dbReference type="NCBI Taxonomy" id="6604"/>
    <lineage>
        <taxon>Eukaryota</taxon>
        <taxon>Metazoa</taxon>
        <taxon>Spiralia</taxon>
        <taxon>Lophotrochozoa</taxon>
        <taxon>Mollusca</taxon>
        <taxon>Bivalvia</taxon>
        <taxon>Autobranchia</taxon>
        <taxon>Heteroconchia</taxon>
        <taxon>Euheterodonta</taxon>
        <taxon>Imparidentia</taxon>
        <taxon>Neoheterodontei</taxon>
        <taxon>Myida</taxon>
        <taxon>Myoidea</taxon>
        <taxon>Myidae</taxon>
        <taxon>Mya</taxon>
    </lineage>
</organism>
<dbReference type="InterPro" id="IPR000210">
    <property type="entry name" value="BTB/POZ_dom"/>
</dbReference>
<dbReference type="InterPro" id="IPR011333">
    <property type="entry name" value="SKP1/BTB/POZ_sf"/>
</dbReference>
<dbReference type="Pfam" id="PF00651">
    <property type="entry name" value="BTB"/>
    <property type="match status" value="1"/>
</dbReference>
<dbReference type="PROSITE" id="PS50097">
    <property type="entry name" value="BTB"/>
    <property type="match status" value="1"/>
</dbReference>
<sequence length="350" mass="38588">MESIVEDLQPLMEEDNSDCEEYFNHALDDSSSGYDSTDVDVSDVDSDKCMMSQKASYPSKHRPSCSDVGQQVRAHVSSTKTLCESLKLILDMPEMCDVTFLVGADNTPVHDYSSGYDSADVDVSDVDSDECMMSQNASCPSKHKPMCPDVGHQVRARVSSMKTLCESLKLILNMPEMCDVTFLVGTDNTPVHGVRSILATRSTYSSFGVRLTIPVHKYDAEVFRMLIQFIHCGAATITDLTVTGLLCGACQFELGDLEVACWRYLRARLSSGHEETILDGSRNITHQSTRDVSAVVRWNYSRTLVKSHPSVLPRGLCCGKMELNVLARLSCLTPQSNRDVSAVTHPSVHP</sequence>
<evidence type="ECO:0000313" key="3">
    <source>
        <dbReference type="Proteomes" id="UP001164746"/>
    </source>
</evidence>
<dbReference type="Proteomes" id="UP001164746">
    <property type="component" value="Chromosome 1"/>
</dbReference>